<protein>
    <recommendedName>
        <fullName evidence="4">TetR family transcriptional regulator</fullName>
    </recommendedName>
</protein>
<dbReference type="EMBL" id="AP022610">
    <property type="protein sequence ID" value="BBZ25961.1"/>
    <property type="molecule type" value="Genomic_DNA"/>
</dbReference>
<sequence length="75" mass="7888">MTRVPVREVPRRRRLERQARPAPSSASLDLTGNLIRAAIASEVEALGGSAADTRRIADLAACALWTGSAATAFGL</sequence>
<name>A0A7I7XBG5_9MYCO</name>
<keyword evidence="3" id="KW-1185">Reference proteome</keyword>
<dbReference type="RefSeq" id="WP_163731400.1">
    <property type="nucleotide sequence ID" value="NZ_AP022610.1"/>
</dbReference>
<accession>A0A7I7XBG5</accession>
<organism evidence="2 3">
    <name type="scientific">Mycolicibacterium madagascariense</name>
    <dbReference type="NCBI Taxonomy" id="212765"/>
    <lineage>
        <taxon>Bacteria</taxon>
        <taxon>Bacillati</taxon>
        <taxon>Actinomycetota</taxon>
        <taxon>Actinomycetes</taxon>
        <taxon>Mycobacteriales</taxon>
        <taxon>Mycobacteriaceae</taxon>
        <taxon>Mycolicibacterium</taxon>
    </lineage>
</organism>
<evidence type="ECO:0000313" key="2">
    <source>
        <dbReference type="EMBL" id="BBZ25961.1"/>
    </source>
</evidence>
<proteinExistence type="predicted"/>
<evidence type="ECO:0000313" key="3">
    <source>
        <dbReference type="Proteomes" id="UP000466517"/>
    </source>
</evidence>
<dbReference type="Proteomes" id="UP000466517">
    <property type="component" value="Chromosome"/>
</dbReference>
<evidence type="ECO:0008006" key="4">
    <source>
        <dbReference type="Google" id="ProtNLM"/>
    </source>
</evidence>
<dbReference type="KEGG" id="mmag:MMAD_02560"/>
<feature type="region of interest" description="Disordered" evidence="1">
    <location>
        <begin position="1"/>
        <end position="25"/>
    </location>
</feature>
<gene>
    <name evidence="2" type="ORF">MMAD_02560</name>
</gene>
<dbReference type="AlphaFoldDB" id="A0A7I7XBG5"/>
<reference evidence="2 3" key="1">
    <citation type="journal article" date="2019" name="Emerg. Microbes Infect.">
        <title>Comprehensive subspecies identification of 175 nontuberculous mycobacteria species based on 7547 genomic profiles.</title>
        <authorList>
            <person name="Matsumoto Y."/>
            <person name="Kinjo T."/>
            <person name="Motooka D."/>
            <person name="Nabeya D."/>
            <person name="Jung N."/>
            <person name="Uechi K."/>
            <person name="Horii T."/>
            <person name="Iida T."/>
            <person name="Fujita J."/>
            <person name="Nakamura S."/>
        </authorList>
    </citation>
    <scope>NUCLEOTIDE SEQUENCE [LARGE SCALE GENOMIC DNA]</scope>
    <source>
        <strain evidence="2 3">JCM 13574</strain>
    </source>
</reference>
<evidence type="ECO:0000256" key="1">
    <source>
        <dbReference type="SAM" id="MobiDB-lite"/>
    </source>
</evidence>